<protein>
    <recommendedName>
        <fullName evidence="5">Probable periplasmic serine endoprotease DegP-like</fullName>
        <ecNumber evidence="4">3.4.21.107</ecNumber>
    </recommendedName>
    <alternativeName>
        <fullName evidence="13">Protease Do</fullName>
    </alternativeName>
</protein>
<name>A0AA52EDK4_9PROT</name>
<dbReference type="PRINTS" id="PR00834">
    <property type="entry name" value="PROTEASES2C"/>
</dbReference>
<dbReference type="EMBL" id="CP123872">
    <property type="protein sequence ID" value="WND02821.1"/>
    <property type="molecule type" value="Genomic_DNA"/>
</dbReference>
<evidence type="ECO:0000256" key="15">
    <source>
        <dbReference type="PIRSR" id="PIRSR611782-2"/>
    </source>
</evidence>
<dbReference type="InterPro" id="IPR036034">
    <property type="entry name" value="PDZ_sf"/>
</dbReference>
<evidence type="ECO:0000313" key="18">
    <source>
        <dbReference type="Proteomes" id="UP001268683"/>
    </source>
</evidence>
<evidence type="ECO:0000256" key="6">
    <source>
        <dbReference type="ARBA" id="ARBA00022670"/>
    </source>
</evidence>
<dbReference type="InterPro" id="IPR011782">
    <property type="entry name" value="Pept_S1C_Do"/>
</dbReference>
<evidence type="ECO:0000256" key="13">
    <source>
        <dbReference type="ARBA" id="ARBA00032850"/>
    </source>
</evidence>
<evidence type="ECO:0000256" key="1">
    <source>
        <dbReference type="ARBA" id="ARBA00001772"/>
    </source>
</evidence>
<evidence type="ECO:0000256" key="9">
    <source>
        <dbReference type="ARBA" id="ARBA00022764"/>
    </source>
</evidence>
<keyword evidence="10 17" id="KW-0378">Hydrolase</keyword>
<dbReference type="GO" id="GO:0006508">
    <property type="term" value="P:proteolysis"/>
    <property type="evidence" value="ECO:0007669"/>
    <property type="project" value="UniProtKB-KW"/>
</dbReference>
<evidence type="ECO:0000256" key="14">
    <source>
        <dbReference type="PIRSR" id="PIRSR611782-1"/>
    </source>
</evidence>
<comment type="similarity">
    <text evidence="3">Belongs to the peptidase S1C family.</text>
</comment>
<keyword evidence="8" id="KW-0677">Repeat</keyword>
<keyword evidence="11" id="KW-0720">Serine protease</keyword>
<organism evidence="17 18">
    <name type="scientific">Temperatibacter marinus</name>
    <dbReference type="NCBI Taxonomy" id="1456591"/>
    <lineage>
        <taxon>Bacteria</taxon>
        <taxon>Pseudomonadati</taxon>
        <taxon>Pseudomonadota</taxon>
        <taxon>Alphaproteobacteria</taxon>
        <taxon>Kordiimonadales</taxon>
        <taxon>Temperatibacteraceae</taxon>
        <taxon>Temperatibacter</taxon>
    </lineage>
</organism>
<dbReference type="SUPFAM" id="SSF50494">
    <property type="entry name" value="Trypsin-like serine proteases"/>
    <property type="match status" value="1"/>
</dbReference>
<keyword evidence="12" id="KW-0346">Stress response</keyword>
<dbReference type="SUPFAM" id="SSF50156">
    <property type="entry name" value="PDZ domain-like"/>
    <property type="match status" value="2"/>
</dbReference>
<dbReference type="Pfam" id="PF13365">
    <property type="entry name" value="Trypsin_2"/>
    <property type="match status" value="1"/>
</dbReference>
<feature type="active site" description="Charge relay system" evidence="14">
    <location>
        <position position="160"/>
    </location>
</feature>
<evidence type="ECO:0000313" key="17">
    <source>
        <dbReference type="EMBL" id="WND02821.1"/>
    </source>
</evidence>
<dbReference type="RefSeq" id="WP_310798659.1">
    <property type="nucleotide sequence ID" value="NZ_CP123872.1"/>
</dbReference>
<evidence type="ECO:0000256" key="12">
    <source>
        <dbReference type="ARBA" id="ARBA00023016"/>
    </source>
</evidence>
<keyword evidence="7" id="KW-0732">Signal</keyword>
<feature type="domain" description="PDZ" evidence="16">
    <location>
        <begin position="281"/>
        <end position="372"/>
    </location>
</feature>
<comment type="catalytic activity">
    <reaction evidence="1">
        <text>Acts on substrates that are at least partially unfolded. The cleavage site P1 residue is normally between a pair of hydrophobic residues, such as Val-|-Val.</text>
        <dbReference type="EC" id="3.4.21.107"/>
    </reaction>
</comment>
<evidence type="ECO:0000256" key="3">
    <source>
        <dbReference type="ARBA" id="ARBA00010541"/>
    </source>
</evidence>
<sequence>MNNRYKQHAKAKAITIQKQQNWMVKLSLGFLLVISLIATAALQAQATVRGAPDSFADLVEKLQPAVVNISTVIKRKQTRNPRMPKGNDWLDNEMLERFKDRYFDSEPRESRSLGSGFIISADGYVVTNNHVVKDASEITIRMVDGKEYKAVIRGRAEEVDLALLKIESDEKFPFVKWGDSDSVRVGDWALAIGNPYGFGGTVTAGIISGKARRLSNTRESTYDNYLQTDAPINRGNSGGPLFNMNGDVVGVNTVIISTTGGNIGIGFSIPASDAQRVIGQLKEYGKTRRGWLGVSIRALDKDLAEAMGLDTVNGAVVSEVVKDAPSDKAGVKVEDIIVSWDGRKVTEKDNLPRLVAATPVGKTVKMEILRREGEEFKKMTLDVNTGELKSEEAVDIVGQRDSEEDEETPTSVEGMQLAKLNGELKRRFRLGEGAEGVLILRVDPRSAARKAGLSAGMTILKVQFRDVELPSEVESRIEELREDDKKSIVLYVQTREGSKVMVPLKLQ</sequence>
<evidence type="ECO:0000259" key="16">
    <source>
        <dbReference type="PROSITE" id="PS50106"/>
    </source>
</evidence>
<feature type="binding site" evidence="15">
    <location>
        <position position="160"/>
    </location>
    <ligand>
        <name>substrate</name>
    </ligand>
</feature>
<dbReference type="PROSITE" id="PS50106">
    <property type="entry name" value="PDZ"/>
    <property type="match status" value="1"/>
</dbReference>
<dbReference type="InterPro" id="IPR001478">
    <property type="entry name" value="PDZ"/>
</dbReference>
<reference evidence="17" key="1">
    <citation type="submission" date="2023-04" db="EMBL/GenBank/DDBJ databases">
        <title>Complete genome sequence of Temperatibacter marinus.</title>
        <authorList>
            <person name="Rong J.-C."/>
            <person name="Yi M.-L."/>
            <person name="Zhao Q."/>
        </authorList>
    </citation>
    <scope>NUCLEOTIDE SEQUENCE</scope>
    <source>
        <strain evidence="17">NBRC 110045</strain>
    </source>
</reference>
<dbReference type="InterPro" id="IPR001940">
    <property type="entry name" value="Peptidase_S1C"/>
</dbReference>
<gene>
    <name evidence="17" type="ORF">QGN29_00395</name>
</gene>
<dbReference type="Gene3D" id="2.40.10.120">
    <property type="match status" value="1"/>
</dbReference>
<evidence type="ECO:0000256" key="5">
    <source>
        <dbReference type="ARBA" id="ARBA00013958"/>
    </source>
</evidence>
<proteinExistence type="inferred from homology"/>
<evidence type="ECO:0000256" key="2">
    <source>
        <dbReference type="ARBA" id="ARBA00004418"/>
    </source>
</evidence>
<evidence type="ECO:0000256" key="10">
    <source>
        <dbReference type="ARBA" id="ARBA00022801"/>
    </source>
</evidence>
<feature type="active site" description="Charge relay system" evidence="14">
    <location>
        <position position="237"/>
    </location>
</feature>
<dbReference type="Gene3D" id="2.30.42.10">
    <property type="match status" value="2"/>
</dbReference>
<dbReference type="EC" id="3.4.21.107" evidence="4"/>
<dbReference type="Pfam" id="PF13180">
    <property type="entry name" value="PDZ_2"/>
    <property type="match status" value="1"/>
</dbReference>
<dbReference type="AlphaFoldDB" id="A0AA52EDK4"/>
<feature type="binding site" evidence="15">
    <location>
        <position position="130"/>
    </location>
    <ligand>
        <name>substrate</name>
    </ligand>
</feature>
<feature type="binding site" evidence="15">
    <location>
        <begin position="235"/>
        <end position="237"/>
    </location>
    <ligand>
        <name>substrate</name>
    </ligand>
</feature>
<accession>A0AA52EDK4</accession>
<dbReference type="KEGG" id="tmk:QGN29_00395"/>
<dbReference type="SMART" id="SM00228">
    <property type="entry name" value="PDZ"/>
    <property type="match status" value="2"/>
</dbReference>
<evidence type="ECO:0000256" key="4">
    <source>
        <dbReference type="ARBA" id="ARBA00013035"/>
    </source>
</evidence>
<keyword evidence="9" id="KW-0574">Periplasm</keyword>
<dbReference type="Proteomes" id="UP001268683">
    <property type="component" value="Chromosome"/>
</dbReference>
<comment type="subcellular location">
    <subcellularLocation>
        <location evidence="2">Periplasm</location>
    </subcellularLocation>
</comment>
<feature type="active site" description="Charge relay system" evidence="14">
    <location>
        <position position="130"/>
    </location>
</feature>
<dbReference type="PANTHER" id="PTHR22939:SF130">
    <property type="entry name" value="PERIPLASMIC SERINE ENDOPROTEASE DEGP-LIKE-RELATED"/>
    <property type="match status" value="1"/>
</dbReference>
<dbReference type="GO" id="GO:0004252">
    <property type="term" value="F:serine-type endopeptidase activity"/>
    <property type="evidence" value="ECO:0007669"/>
    <property type="project" value="InterPro"/>
</dbReference>
<evidence type="ECO:0000256" key="11">
    <source>
        <dbReference type="ARBA" id="ARBA00022825"/>
    </source>
</evidence>
<dbReference type="NCBIfam" id="TIGR02037">
    <property type="entry name" value="degP_htrA_DO"/>
    <property type="match status" value="1"/>
</dbReference>
<dbReference type="PANTHER" id="PTHR22939">
    <property type="entry name" value="SERINE PROTEASE FAMILY S1C HTRA-RELATED"/>
    <property type="match status" value="1"/>
</dbReference>
<dbReference type="InterPro" id="IPR009003">
    <property type="entry name" value="Peptidase_S1_PA"/>
</dbReference>
<keyword evidence="6" id="KW-0645">Protease</keyword>
<dbReference type="GO" id="GO:0042597">
    <property type="term" value="C:periplasmic space"/>
    <property type="evidence" value="ECO:0007669"/>
    <property type="project" value="UniProtKB-SubCell"/>
</dbReference>
<evidence type="ECO:0000256" key="7">
    <source>
        <dbReference type="ARBA" id="ARBA00022729"/>
    </source>
</evidence>
<evidence type="ECO:0000256" key="8">
    <source>
        <dbReference type="ARBA" id="ARBA00022737"/>
    </source>
</evidence>
<dbReference type="CDD" id="cd10839">
    <property type="entry name" value="cpPDZ1_DegP-like"/>
    <property type="match status" value="1"/>
</dbReference>
<keyword evidence="18" id="KW-1185">Reference proteome</keyword>